<evidence type="ECO:0000313" key="2">
    <source>
        <dbReference type="Proteomes" id="UP000219285"/>
    </source>
</evidence>
<organism evidence="1 2">
    <name type="scientific">Alteromonas pelagimontana</name>
    <dbReference type="NCBI Taxonomy" id="1858656"/>
    <lineage>
        <taxon>Bacteria</taxon>
        <taxon>Pseudomonadati</taxon>
        <taxon>Pseudomonadota</taxon>
        <taxon>Gammaproteobacteria</taxon>
        <taxon>Alteromonadales</taxon>
        <taxon>Alteromonadaceae</taxon>
        <taxon>Alteromonas/Salinimonas group</taxon>
        <taxon>Alteromonas</taxon>
    </lineage>
</organism>
<dbReference type="AlphaFoldDB" id="A0A6M4M967"/>
<name>A0A6M4M967_9ALTE</name>
<protein>
    <submittedName>
        <fullName evidence="1">Uncharacterized protein</fullName>
    </submittedName>
</protein>
<dbReference type="RefSeq" id="WP_170669007.1">
    <property type="nucleotide sequence ID" value="NZ_CP052766.1"/>
</dbReference>
<dbReference type="EMBL" id="CP052766">
    <property type="protein sequence ID" value="QJR79703.1"/>
    <property type="molecule type" value="Genomic_DNA"/>
</dbReference>
<sequence length="45" mass="4929">MTTIVSHISDTVNYQEQRSDANGGVIPEVTEKILAYGLSINPRPL</sequence>
<accession>A0A6M4M967</accession>
<reference evidence="2" key="1">
    <citation type="submission" date="2014-12" db="EMBL/GenBank/DDBJ databases">
        <title>Complete genome sequence of a multi-drug resistant Klebsiella pneumoniae.</title>
        <authorList>
            <person name="Hua X."/>
            <person name="Chen Q."/>
            <person name="Li X."/>
            <person name="Feng Y."/>
            <person name="Ruan Z."/>
            <person name="Yu Y."/>
        </authorList>
    </citation>
    <scope>NUCLEOTIDE SEQUENCE [LARGE SCALE GENOMIC DNA]</scope>
    <source>
        <strain evidence="2">5.12</strain>
    </source>
</reference>
<reference evidence="1 2" key="2">
    <citation type="submission" date="2020-04" db="EMBL/GenBank/DDBJ databases">
        <title>Complete genome sequence of Alteromonas pelagimontana 5.12T.</title>
        <authorList>
            <person name="Sinha R.K."/>
            <person name="Krishnan K.P."/>
            <person name="Kurian J.P."/>
        </authorList>
    </citation>
    <scope>NUCLEOTIDE SEQUENCE [LARGE SCALE GENOMIC DNA]</scope>
    <source>
        <strain evidence="1 2">5.12</strain>
    </source>
</reference>
<gene>
    <name evidence="1" type="ORF">CA267_002245</name>
</gene>
<dbReference type="KEGG" id="apel:CA267_002245"/>
<keyword evidence="2" id="KW-1185">Reference proteome</keyword>
<dbReference type="Proteomes" id="UP000219285">
    <property type="component" value="Chromosome"/>
</dbReference>
<evidence type="ECO:0000313" key="1">
    <source>
        <dbReference type="EMBL" id="QJR79703.1"/>
    </source>
</evidence>
<proteinExistence type="predicted"/>